<feature type="transmembrane region" description="Helical" evidence="1">
    <location>
        <begin position="152"/>
        <end position="180"/>
    </location>
</feature>
<dbReference type="EMBL" id="CP053538">
    <property type="protein sequence ID" value="QJX48383.1"/>
    <property type="molecule type" value="Genomic_DNA"/>
</dbReference>
<feature type="transmembrane region" description="Helical" evidence="1">
    <location>
        <begin position="73"/>
        <end position="95"/>
    </location>
</feature>
<name>A0A6M6BLQ1_9BACT</name>
<evidence type="ECO:0008006" key="4">
    <source>
        <dbReference type="Google" id="ProtNLM"/>
    </source>
</evidence>
<proteinExistence type="predicted"/>
<feature type="transmembrane region" description="Helical" evidence="1">
    <location>
        <begin position="373"/>
        <end position="393"/>
    </location>
</feature>
<keyword evidence="1" id="KW-0472">Membrane</keyword>
<protein>
    <recommendedName>
        <fullName evidence="4">Glycosyltransferase RgtA/B/C/D-like domain-containing protein</fullName>
    </recommendedName>
</protein>
<keyword evidence="1" id="KW-0812">Transmembrane</keyword>
<dbReference type="AlphaFoldDB" id="A0A6M6BLQ1"/>
<reference evidence="2 3" key="1">
    <citation type="submission" date="2020-05" db="EMBL/GenBank/DDBJ databases">
        <title>Complete genome sequence of Hymenobacter sp. TS19 in Coasted Sand Dune.</title>
        <authorList>
            <person name="Lee J.-H."/>
            <person name="Jung J.-H."/>
            <person name="Jeong S."/>
            <person name="Zhao L."/>
            <person name="Kim M.-K."/>
            <person name="Seo H.-S."/>
            <person name="Lim S."/>
        </authorList>
    </citation>
    <scope>NUCLEOTIDE SEQUENCE [LARGE SCALE GENOMIC DNA]</scope>
    <source>
        <strain evidence="2 3">TS19</strain>
    </source>
</reference>
<evidence type="ECO:0000313" key="2">
    <source>
        <dbReference type="EMBL" id="QJX48383.1"/>
    </source>
</evidence>
<evidence type="ECO:0000313" key="3">
    <source>
        <dbReference type="Proteomes" id="UP000501623"/>
    </source>
</evidence>
<evidence type="ECO:0000256" key="1">
    <source>
        <dbReference type="SAM" id="Phobius"/>
    </source>
</evidence>
<dbReference type="PROSITE" id="PS51257">
    <property type="entry name" value="PROKAR_LIPOPROTEIN"/>
    <property type="match status" value="1"/>
</dbReference>
<sequence length="541" mass="60301">MNLRRWSLLLLLPLLLLLASGLGLGCFSETNDDLTIVALLRGVSAAAPVADLHLYFHGYAALWSRLYAAYPLVPWYALTLYGLLYAATVLTFAVVERLLRPWVPLGQAVVFLVLFFGVAWLEHGFWFNYVRVPVLLAGAGVLFAAQRAPARWAVGVGLLTFGLAWLIRPSAAVLGLLASVPGAWWLARWRTLPVVAGAVSWAALGALWLNLTWSPVEVTFRRLDVLKSNINDYQLYHPQPRTAPDSLALAEVQHWMLSDSTLVNEAFFTRVAPFDVAYFLQQTAPVKLWVLLQQLVRDYFPMLLALLVVAYQVSRLLRVPHRGEFWVVQAGFGGLLLVLGVGLKLPPRVALPLLDFWLLASLIYLCKQARGALGHSVMAVGAVLLLAAVPYGYKTWHRHTVLLQEQRANEAQRHLLLGAANAGQLLVSDGVEPTYKSSSPFTDPVFGSRVKVLSLMGWQTLDPSQPGFRNHLTGTRGFSQALHQLALHSNVRWLLTPKGANLLNRHLRLKHSADSLRVEFRFKRLKVSDLNEVNEYVVRMK</sequence>
<gene>
    <name evidence="2" type="ORF">HMJ29_16225</name>
</gene>
<feature type="transmembrane region" description="Helical" evidence="1">
    <location>
        <begin position="102"/>
        <end position="120"/>
    </location>
</feature>
<accession>A0A6M6BLQ1</accession>
<keyword evidence="1" id="KW-1133">Transmembrane helix</keyword>
<feature type="transmembrane region" description="Helical" evidence="1">
    <location>
        <begin position="126"/>
        <end position="145"/>
    </location>
</feature>
<feature type="transmembrane region" description="Helical" evidence="1">
    <location>
        <begin position="325"/>
        <end position="343"/>
    </location>
</feature>
<organism evidence="2 3">
    <name type="scientific">Hymenobacter taeanensis</name>
    <dbReference type="NCBI Taxonomy" id="2735321"/>
    <lineage>
        <taxon>Bacteria</taxon>
        <taxon>Pseudomonadati</taxon>
        <taxon>Bacteroidota</taxon>
        <taxon>Cytophagia</taxon>
        <taxon>Cytophagales</taxon>
        <taxon>Hymenobacteraceae</taxon>
        <taxon>Hymenobacter</taxon>
    </lineage>
</organism>
<feature type="transmembrane region" description="Helical" evidence="1">
    <location>
        <begin position="192"/>
        <end position="213"/>
    </location>
</feature>
<dbReference type="Proteomes" id="UP000501623">
    <property type="component" value="Chromosome"/>
</dbReference>
<dbReference type="KEGG" id="hts:HMJ29_16225"/>
<keyword evidence="3" id="KW-1185">Reference proteome</keyword>
<dbReference type="RefSeq" id="WP_171592469.1">
    <property type="nucleotide sequence ID" value="NZ_CP053538.1"/>
</dbReference>